<dbReference type="PANTHER" id="PTHR10434">
    <property type="entry name" value="1-ACYL-SN-GLYCEROL-3-PHOSPHATE ACYLTRANSFERASE"/>
    <property type="match status" value="1"/>
</dbReference>
<sequence length="327" mass="37054">MNDRGENDLKYIPPQSPIADPRWTLLAQGLARVAFGLPRRTKLVLEGEENLPSTPALFAPNHSHKFDFLPLRYLLLKRKMHLVTWIKAREFKDPRMAKVLWTMGNIPLSSRGFLISADFESLVGRRPTEEEYRRLRACVDEGHSLPRGEVYERMLTTPREMLGVSFDPGVMTYRQAQRGLYYRVMQGTLKLARECMGEGHHMHFYPQGAVSSRLTPGKVGVIEAALALDLPIIPVGISGCRETFVGQGALTRKGVIRVEIGAPIHVDRAQYGAGFRPFHPDDEDGFRELLQADADRVMARINDLVDPAYRFSEEAEYDGKRGIARFY</sequence>
<dbReference type="OrthoDB" id="9808424at2"/>
<dbReference type="AlphaFoldDB" id="A0A2Z4FIS8"/>
<dbReference type="KEGG" id="bsed:DN745_04935"/>
<evidence type="ECO:0000256" key="1">
    <source>
        <dbReference type="ARBA" id="ARBA00022679"/>
    </source>
</evidence>
<protein>
    <recommendedName>
        <fullName evidence="3">Phospholipid/glycerol acyltransferase domain-containing protein</fullName>
    </recommendedName>
</protein>
<dbReference type="SUPFAM" id="SSF69593">
    <property type="entry name" value="Glycerol-3-phosphate (1)-acyltransferase"/>
    <property type="match status" value="2"/>
</dbReference>
<evidence type="ECO:0000313" key="5">
    <source>
        <dbReference type="Proteomes" id="UP000249799"/>
    </source>
</evidence>
<evidence type="ECO:0000259" key="3">
    <source>
        <dbReference type="Pfam" id="PF01553"/>
    </source>
</evidence>
<keyword evidence="2" id="KW-0012">Acyltransferase</keyword>
<evidence type="ECO:0000313" key="4">
    <source>
        <dbReference type="EMBL" id="AWV88715.1"/>
    </source>
</evidence>
<dbReference type="Proteomes" id="UP000249799">
    <property type="component" value="Chromosome"/>
</dbReference>
<dbReference type="EMBL" id="CP030032">
    <property type="protein sequence ID" value="AWV88715.1"/>
    <property type="molecule type" value="Genomic_DNA"/>
</dbReference>
<accession>A0A2Z4FIS8</accession>
<gene>
    <name evidence="4" type="ORF">DN745_04935</name>
</gene>
<dbReference type="Pfam" id="PF01553">
    <property type="entry name" value="Acyltransferase"/>
    <property type="match status" value="1"/>
</dbReference>
<name>A0A2Z4FIS8_9DELT</name>
<feature type="domain" description="Phospholipid/glycerol acyltransferase" evidence="3">
    <location>
        <begin position="44"/>
        <end position="109"/>
    </location>
</feature>
<dbReference type="GO" id="GO:0003841">
    <property type="term" value="F:1-acylglycerol-3-phosphate O-acyltransferase activity"/>
    <property type="evidence" value="ECO:0007669"/>
    <property type="project" value="TreeGrafter"/>
</dbReference>
<organism evidence="4 5">
    <name type="scientific">Bradymonas sediminis</name>
    <dbReference type="NCBI Taxonomy" id="1548548"/>
    <lineage>
        <taxon>Bacteria</taxon>
        <taxon>Deltaproteobacteria</taxon>
        <taxon>Bradymonadales</taxon>
        <taxon>Bradymonadaceae</taxon>
        <taxon>Bradymonas</taxon>
    </lineage>
</organism>
<dbReference type="PANTHER" id="PTHR10434:SF11">
    <property type="entry name" value="1-ACYL-SN-GLYCEROL-3-PHOSPHATE ACYLTRANSFERASE"/>
    <property type="match status" value="1"/>
</dbReference>
<dbReference type="CDD" id="cd07989">
    <property type="entry name" value="LPLAT_AGPAT-like"/>
    <property type="match status" value="1"/>
</dbReference>
<dbReference type="InterPro" id="IPR002123">
    <property type="entry name" value="Plipid/glycerol_acylTrfase"/>
</dbReference>
<evidence type="ECO:0000256" key="2">
    <source>
        <dbReference type="ARBA" id="ARBA00023315"/>
    </source>
</evidence>
<dbReference type="GO" id="GO:0006654">
    <property type="term" value="P:phosphatidic acid biosynthetic process"/>
    <property type="evidence" value="ECO:0007669"/>
    <property type="project" value="TreeGrafter"/>
</dbReference>
<proteinExistence type="predicted"/>
<keyword evidence="5" id="KW-1185">Reference proteome</keyword>
<reference evidence="4 5" key="1">
    <citation type="submission" date="2018-06" db="EMBL/GenBank/DDBJ databases">
        <title>Lujinxingia sediminis gen. nov. sp. nov., a new facultative anaerobic member of the class Deltaproteobacteria, and proposal of Lujinxingaceae fam. nov.</title>
        <authorList>
            <person name="Guo L.-Y."/>
            <person name="Li C.-M."/>
            <person name="Wang S."/>
            <person name="Du Z.-J."/>
        </authorList>
    </citation>
    <scope>NUCLEOTIDE SEQUENCE [LARGE SCALE GENOMIC DNA]</scope>
    <source>
        <strain evidence="4 5">FA350</strain>
    </source>
</reference>
<keyword evidence="1" id="KW-0808">Transferase</keyword>